<dbReference type="Pfam" id="PF07859">
    <property type="entry name" value="Abhydrolase_3"/>
    <property type="match status" value="1"/>
</dbReference>
<organism evidence="3 4">
    <name type="scientific">Nocardioides kribbensis</name>
    <dbReference type="NCBI Taxonomy" id="305517"/>
    <lineage>
        <taxon>Bacteria</taxon>
        <taxon>Bacillati</taxon>
        <taxon>Actinomycetota</taxon>
        <taxon>Actinomycetes</taxon>
        <taxon>Propionibacteriales</taxon>
        <taxon>Nocardioidaceae</taxon>
        <taxon>Nocardioides</taxon>
    </lineage>
</organism>
<dbReference type="InterPro" id="IPR013094">
    <property type="entry name" value="AB_hydrolase_3"/>
</dbReference>
<dbReference type="RefSeq" id="WP_193661922.1">
    <property type="nucleotide sequence ID" value="NZ_BAAAMM010000005.1"/>
</dbReference>
<evidence type="ECO:0000256" key="1">
    <source>
        <dbReference type="ARBA" id="ARBA00022801"/>
    </source>
</evidence>
<dbReference type="EMBL" id="JBEGDP010000026">
    <property type="protein sequence ID" value="MEQ7848993.1"/>
    <property type="molecule type" value="Genomic_DNA"/>
</dbReference>
<reference evidence="3 4" key="1">
    <citation type="submission" date="2024-02" db="EMBL/GenBank/DDBJ databases">
        <title>Full genome sequence of Nocardioides kribbensis.</title>
        <authorList>
            <person name="Poletto B.L."/>
            <person name="Silva G."/>
            <person name="Galante D."/>
            <person name="Campos K.R."/>
            <person name="Santos M.B.N."/>
            <person name="Sacchi C.T."/>
        </authorList>
    </citation>
    <scope>NUCLEOTIDE SEQUENCE [LARGE SCALE GENOMIC DNA]</scope>
    <source>
        <strain evidence="3 4">O4R</strain>
    </source>
</reference>
<dbReference type="GO" id="GO:0016787">
    <property type="term" value="F:hydrolase activity"/>
    <property type="evidence" value="ECO:0007669"/>
    <property type="project" value="UniProtKB-KW"/>
</dbReference>
<proteinExistence type="predicted"/>
<gene>
    <name evidence="3" type="ORF">V6R90_17070</name>
</gene>
<name>A0ABV1P2L3_9ACTN</name>
<dbReference type="InterPro" id="IPR050300">
    <property type="entry name" value="GDXG_lipolytic_enzyme"/>
</dbReference>
<dbReference type="SUPFAM" id="SSF53474">
    <property type="entry name" value="alpha/beta-Hydrolases"/>
    <property type="match status" value="1"/>
</dbReference>
<dbReference type="Gene3D" id="3.40.50.1820">
    <property type="entry name" value="alpha/beta hydrolase"/>
    <property type="match status" value="1"/>
</dbReference>
<dbReference type="Proteomes" id="UP001482520">
    <property type="component" value="Unassembled WGS sequence"/>
</dbReference>
<dbReference type="PANTHER" id="PTHR48081">
    <property type="entry name" value="AB HYDROLASE SUPERFAMILY PROTEIN C4A8.06C"/>
    <property type="match status" value="1"/>
</dbReference>
<dbReference type="InterPro" id="IPR029058">
    <property type="entry name" value="AB_hydrolase_fold"/>
</dbReference>
<sequence>MPSLRHQLLATLIPRLRRAGELSSLPEERERVLEGQARRAPGLATGLVPGFARRFTLVTDSSAGFDVHVLAPRGVEPERTLVWMHGGAYIAGIDPFHVRYAAALARRLGVRVVLPDYPLAPGSTWADSHDRLVDVVARACAHGPVLLGGDSAGGGIALAVAQSVRDRGLDPAGSLERLLLLSPWVDLTTSTPATRWFAARDPWLFESKLHAYADWWAGSPDDLARPEVSPALGDLSGLPPALVLCGTRDLLVPGVRLLARRAAEAGWDLTYVEEPDLIHVYPILPLIPEARRARRTVEDFLRGSAR</sequence>
<evidence type="ECO:0000313" key="3">
    <source>
        <dbReference type="EMBL" id="MEQ7848993.1"/>
    </source>
</evidence>
<evidence type="ECO:0000313" key="4">
    <source>
        <dbReference type="Proteomes" id="UP001482520"/>
    </source>
</evidence>
<dbReference type="PANTHER" id="PTHR48081:SF8">
    <property type="entry name" value="ALPHA_BETA HYDROLASE FOLD-3 DOMAIN-CONTAINING PROTEIN-RELATED"/>
    <property type="match status" value="1"/>
</dbReference>
<keyword evidence="4" id="KW-1185">Reference proteome</keyword>
<accession>A0ABV1P2L3</accession>
<comment type="caution">
    <text evidence="3">The sequence shown here is derived from an EMBL/GenBank/DDBJ whole genome shotgun (WGS) entry which is preliminary data.</text>
</comment>
<protein>
    <submittedName>
        <fullName evidence="3">Alpha/beta hydrolase</fullName>
    </submittedName>
</protein>
<keyword evidence="1 3" id="KW-0378">Hydrolase</keyword>
<feature type="domain" description="Alpha/beta hydrolase fold-3" evidence="2">
    <location>
        <begin position="81"/>
        <end position="281"/>
    </location>
</feature>
<evidence type="ECO:0000259" key="2">
    <source>
        <dbReference type="Pfam" id="PF07859"/>
    </source>
</evidence>